<evidence type="ECO:0000259" key="3">
    <source>
        <dbReference type="PROSITE" id="PS50914"/>
    </source>
</evidence>
<keyword evidence="5" id="KW-1185">Reference proteome</keyword>
<feature type="domain" description="BON" evidence="3">
    <location>
        <begin position="34"/>
        <end position="103"/>
    </location>
</feature>
<evidence type="ECO:0000256" key="2">
    <source>
        <dbReference type="SAM" id="SignalP"/>
    </source>
</evidence>
<dbReference type="PROSITE" id="PS50914">
    <property type="entry name" value="BON"/>
    <property type="match status" value="1"/>
</dbReference>
<dbReference type="RefSeq" id="WP_313983412.1">
    <property type="nucleotide sequence ID" value="NZ_JBHTJW010000003.1"/>
</dbReference>
<evidence type="ECO:0000313" key="4">
    <source>
        <dbReference type="EMBL" id="MFD0930541.1"/>
    </source>
</evidence>
<protein>
    <submittedName>
        <fullName evidence="4">BON domain-containing protein</fullName>
    </submittedName>
</protein>
<feature type="chain" id="PRO_5045732692" evidence="2">
    <location>
        <begin position="26"/>
        <end position="135"/>
    </location>
</feature>
<dbReference type="InterPro" id="IPR007055">
    <property type="entry name" value="BON_dom"/>
</dbReference>
<sequence length="135" mass="14204">MKMNRYLTMSALVTLMGLASTHALAQGEPMYKFLPSETVVDNVKTLLQSHGVDASAIEVNSDTHGVVQLSGQVASKEQVETVTNLAKQAEGVYAVLGELRYTTGEVVPAPAPAGMDTVMDTPPAPGSAVEQMDAQ</sequence>
<gene>
    <name evidence="4" type="ORF">ACFQ1T_12215</name>
</gene>
<evidence type="ECO:0000313" key="5">
    <source>
        <dbReference type="Proteomes" id="UP001597106"/>
    </source>
</evidence>
<feature type="region of interest" description="Disordered" evidence="1">
    <location>
        <begin position="112"/>
        <end position="135"/>
    </location>
</feature>
<comment type="caution">
    <text evidence="4">The sequence shown here is derived from an EMBL/GenBank/DDBJ whole genome shotgun (WGS) entry which is preliminary data.</text>
</comment>
<name>A0ABW3GIZ4_9PROT</name>
<dbReference type="Proteomes" id="UP001597106">
    <property type="component" value="Unassembled WGS sequence"/>
</dbReference>
<accession>A0ABW3GIZ4</accession>
<feature type="signal peptide" evidence="2">
    <location>
        <begin position="1"/>
        <end position="25"/>
    </location>
</feature>
<keyword evidence="2" id="KW-0732">Signal</keyword>
<proteinExistence type="predicted"/>
<dbReference type="Pfam" id="PF04972">
    <property type="entry name" value="BON"/>
    <property type="match status" value="1"/>
</dbReference>
<reference evidence="5" key="1">
    <citation type="journal article" date="2019" name="Int. J. Syst. Evol. Microbiol.">
        <title>The Global Catalogue of Microorganisms (GCM) 10K type strain sequencing project: providing services to taxonomists for standard genome sequencing and annotation.</title>
        <authorList>
            <consortium name="The Broad Institute Genomics Platform"/>
            <consortium name="The Broad Institute Genome Sequencing Center for Infectious Disease"/>
            <person name="Wu L."/>
            <person name="Ma J."/>
        </authorList>
    </citation>
    <scope>NUCLEOTIDE SEQUENCE [LARGE SCALE GENOMIC DNA]</scope>
    <source>
        <strain evidence="5">CCUG 59685</strain>
    </source>
</reference>
<dbReference type="Gene3D" id="3.30.1340.30">
    <property type="match status" value="1"/>
</dbReference>
<evidence type="ECO:0000256" key="1">
    <source>
        <dbReference type="SAM" id="MobiDB-lite"/>
    </source>
</evidence>
<dbReference type="EMBL" id="JBHTJW010000003">
    <property type="protein sequence ID" value="MFD0930541.1"/>
    <property type="molecule type" value="Genomic_DNA"/>
</dbReference>
<organism evidence="4 5">
    <name type="scientific">Methylophilus glucosoxydans</name>
    <dbReference type="NCBI Taxonomy" id="752553"/>
    <lineage>
        <taxon>Bacteria</taxon>
        <taxon>Pseudomonadati</taxon>
        <taxon>Pseudomonadota</taxon>
        <taxon>Betaproteobacteria</taxon>
        <taxon>Nitrosomonadales</taxon>
        <taxon>Methylophilaceae</taxon>
        <taxon>Methylophilus</taxon>
    </lineage>
</organism>